<protein>
    <submittedName>
        <fullName evidence="2">Uncharacterized protein</fullName>
    </submittedName>
</protein>
<sequence length="104" mass="10924">MGKEASAVVAGIFVLSLLVAAEFQLGTVMAGDSSKCMAVPPYVAESCAAGDVVFDGFRVCCDFLRRAGAECNAFYLREIAAAGVDDVGLFSGYLKKAGRREQES</sequence>
<feature type="chain" id="PRO_5032634075" evidence="1">
    <location>
        <begin position="31"/>
        <end position="104"/>
    </location>
</feature>
<keyword evidence="1" id="KW-0732">Signal</keyword>
<organism evidence="2 3">
    <name type="scientific">Vanilla planifolia</name>
    <name type="common">Vanilla</name>
    <dbReference type="NCBI Taxonomy" id="51239"/>
    <lineage>
        <taxon>Eukaryota</taxon>
        <taxon>Viridiplantae</taxon>
        <taxon>Streptophyta</taxon>
        <taxon>Embryophyta</taxon>
        <taxon>Tracheophyta</taxon>
        <taxon>Spermatophyta</taxon>
        <taxon>Magnoliopsida</taxon>
        <taxon>Liliopsida</taxon>
        <taxon>Asparagales</taxon>
        <taxon>Orchidaceae</taxon>
        <taxon>Vanilloideae</taxon>
        <taxon>Vanilleae</taxon>
        <taxon>Vanilla</taxon>
    </lineage>
</organism>
<gene>
    <name evidence="2" type="ORF">HPP92_003636</name>
</gene>
<accession>A0A835S254</accession>
<dbReference type="EMBL" id="JADCNL010000001">
    <property type="protein sequence ID" value="KAG0498945.1"/>
    <property type="molecule type" value="Genomic_DNA"/>
</dbReference>
<keyword evidence="3" id="KW-1185">Reference proteome</keyword>
<feature type="signal peptide" evidence="1">
    <location>
        <begin position="1"/>
        <end position="30"/>
    </location>
</feature>
<name>A0A835S254_VANPL</name>
<evidence type="ECO:0000313" key="3">
    <source>
        <dbReference type="Proteomes" id="UP000636800"/>
    </source>
</evidence>
<dbReference type="OrthoDB" id="273452at2759"/>
<evidence type="ECO:0000313" key="2">
    <source>
        <dbReference type="EMBL" id="KAG0498945.1"/>
    </source>
</evidence>
<evidence type="ECO:0000256" key="1">
    <source>
        <dbReference type="SAM" id="SignalP"/>
    </source>
</evidence>
<dbReference type="AlphaFoldDB" id="A0A835S254"/>
<dbReference type="Proteomes" id="UP000636800">
    <property type="component" value="Chromosome 1"/>
</dbReference>
<proteinExistence type="predicted"/>
<reference evidence="2 3" key="1">
    <citation type="journal article" date="2020" name="Nat. Food">
        <title>A phased Vanilla planifolia genome enables genetic improvement of flavour and production.</title>
        <authorList>
            <person name="Hasing T."/>
            <person name="Tang H."/>
            <person name="Brym M."/>
            <person name="Khazi F."/>
            <person name="Huang T."/>
            <person name="Chambers A.H."/>
        </authorList>
    </citation>
    <scope>NUCLEOTIDE SEQUENCE [LARGE SCALE GENOMIC DNA]</scope>
    <source>
        <tissue evidence="2">Leaf</tissue>
    </source>
</reference>
<comment type="caution">
    <text evidence="2">The sequence shown here is derived from an EMBL/GenBank/DDBJ whole genome shotgun (WGS) entry which is preliminary data.</text>
</comment>